<dbReference type="Proteomes" id="UP000037069">
    <property type="component" value="Unassembled WGS sequence"/>
</dbReference>
<feature type="compositionally biased region" description="Gly residues" evidence="4">
    <location>
        <begin position="1108"/>
        <end position="1124"/>
    </location>
</feature>
<dbReference type="Pfam" id="PF00328">
    <property type="entry name" value="His_Phos_2"/>
    <property type="match status" value="2"/>
</dbReference>
<dbReference type="STRING" id="7375.A0A0L0CR32"/>
<dbReference type="GO" id="GO:0071230">
    <property type="term" value="P:cellular response to amino acid stimulus"/>
    <property type="evidence" value="ECO:0007669"/>
    <property type="project" value="TreeGrafter"/>
</dbReference>
<dbReference type="OrthoDB" id="6509975at2759"/>
<feature type="region of interest" description="Disordered" evidence="4">
    <location>
        <begin position="1108"/>
        <end position="1132"/>
    </location>
</feature>
<dbReference type="InterPro" id="IPR015943">
    <property type="entry name" value="WD40/YVTN_repeat-like_dom_sf"/>
</dbReference>
<dbReference type="Pfam" id="PF14538">
    <property type="entry name" value="Raptor_N"/>
    <property type="match status" value="1"/>
</dbReference>
<dbReference type="InterPro" id="IPR036322">
    <property type="entry name" value="WD40_repeat_dom_sf"/>
</dbReference>
<dbReference type="PANTHER" id="PTHR12848">
    <property type="entry name" value="REGULATORY-ASSOCIATED PROTEIN OF MTOR"/>
    <property type="match status" value="1"/>
</dbReference>
<keyword evidence="8" id="KW-1185">Reference proteome</keyword>
<dbReference type="InterPro" id="IPR029347">
    <property type="entry name" value="Raptor_N"/>
</dbReference>
<dbReference type="EMBL" id="JRES01000037">
    <property type="protein sequence ID" value="KNC34662.1"/>
    <property type="molecule type" value="Genomic_DNA"/>
</dbReference>
<dbReference type="Gene3D" id="3.40.50.1240">
    <property type="entry name" value="Phosphoglycerate mutase-like"/>
    <property type="match status" value="2"/>
</dbReference>
<dbReference type="InterPro" id="IPR011989">
    <property type="entry name" value="ARM-like"/>
</dbReference>
<dbReference type="GO" id="GO:0030307">
    <property type="term" value="P:positive regulation of cell growth"/>
    <property type="evidence" value="ECO:0007669"/>
    <property type="project" value="TreeGrafter"/>
</dbReference>
<dbReference type="GO" id="GO:0009267">
    <property type="term" value="P:cellular response to starvation"/>
    <property type="evidence" value="ECO:0007669"/>
    <property type="project" value="TreeGrafter"/>
</dbReference>
<feature type="domain" description="Raptor N-terminal CASPase-like" evidence="6">
    <location>
        <begin position="336"/>
        <end position="489"/>
    </location>
</feature>
<sequence length="1889" mass="210778">MSLRLFVVLVFTFLIFKISVNAADYNDDNGKETKLCNELPRQDIEQYLSTKTPYRVVANMDDKPINYKGCHPLRLWSVIRHGTRNPGKKVIARIKTQLKSLRDHILANKDVELCSKQLESLSKWNFTVSVEEEKYLVAEGEDELIELAERMQNRFPMLMPEVYNPKRYYFKYTATQRTLKSAQSFATGLFGRNNIGNIDYPEALHRDPVLRSHYINATAVNTVSTGAGGSALTGNCTIKPGNSYASSAGTSISESTSKVATSLTSVGSYSNMSASRKTSMSSDSPQVSKALQQLSMGESVEVVPDNLCPLCFQAKRHHEAIESIECDRQPWRIRERMKTASVALVLCLNIGVDPPDVIKIQPCSRLECWIDPSSVSAAKAMDLIGSNLQMQYERWQPRARYKKCHDPTVEDVKKLCISLRRNAKGERILFHYNGHGVPKPTANGEIWVFNKTFTQYIPLSIFELQSWMDDPSIYVYDCSNAGIIIQSFLQFAEQQEREVQKAIAAAQRFHPGVQSSNLPPSYKNCIHLAACSVGEILPMNAQLPADLFTSCLTTPINIALKWYTMREKFVLVPRLHTEFIDKIPGKVNDRRTMLGELNWVFTAITDTIAWNTLPRELFQKLFRQDLLVASLFRNFLLAERILRSHDCTPVSHPALPPCFRHPMWTAWDLVVDLALQQLPDILEHGAPYKQLPFFEEQLTAFQVWLDRESESRTPPEQLPIVLQVLLSQVHRLRALELLARFLDLGPWAVDLALGVGIFPYVLKLLQSSAKELRPVLVFIWAKILAVDPSCQVDLVKDHKYFLAVLQDTSVAKEYRTLSAFVLACIVNNFLLGQTSALQGSLVSICLEQLNDESWLLRQWLAICLGMLWQNFEKARWSGVRDLAHEKLYPLLKDPIPEVRAAAVFALGTFISSVTDRSEEHANNIDRIIAITLIESVSEDMSPLVRLELAAALQWMVLLFESQFVTVYLQEQPMSSSSSGDRSASVSHVLTGVSLSTAGGGHSGGVHHHSTHSLERHATMRRGVSSSSISNISSAAIPFQSIFLKLWQGIYLLGQDPFPKVAETAQEIIKHIENAALCLITAKEATNEKCISLSVSLPPSPNTRVSYLSGGGAGESPPVGGGGGQHVSQSNHWPPKLRNLVNDPQALLHRKLRTTSMNDETDSCAGPSATATIINEPNAASGNGSGGVGGVGAGDGSASGHSSTSDNNFESKSHALKPIVATEFIPWAISYFTRPGKHRYAADKTSERVQVFPIDKNDPVLRTRECRYQRNRQIRRQAREQQTRALRIDTQSWSRKTQSTPSLVRLLPYEQQIAVAYREKVLLYDWQRNTVRTFTPTAVPSNAATSRRRTSSASPPPHTAHSTVARVSAIEFLNAHDVPLTLAGHEDGVVRIWQPNTSATSEEQARDSPGRLVTAWVALPALQANYLGASPSLGSSSKYTRKDIAGDSCGLVTSWQQCSQQLVVAGGASRFIRIWDVERELRISDIPIGSEHSIRVLSPFASNARSELIVGGCGDGSVRLYDKRCSPQEARIRVYRENPGAILSCCLKDNQTTLVSGCSQGKISVIDLRSKAPNGGILHQWEVGNDVTAIAAHQSADLVACGSANKITIYSTQQAGRVHSTLRSNDSFMGPKIGHPTCLAFHLHKMSLAFYKLCSRWKTDVDKNPQTFDNVRKFLQTDHMLDVLKQLRKKTKLSDIDAPTARLIYTVCAFETAWQRRKEPSVWCQLLDRKSLQILEFIEDLEYYWNDGYGYELTHQIACPAIANMFEHIDPLSSLPNATFYFTHSGTLLKVLAHLGLYKDEAPLTFQDYGKQRKWRTSAIDAFATNVAFVLYDCENEGAKVLTLHQEQVVHIPGCPVDHDLCSLSTLRKLFAHSLDNCNFNEMCFLNEKI</sequence>
<dbReference type="GO" id="GO:0030674">
    <property type="term" value="F:protein-macromolecule adaptor activity"/>
    <property type="evidence" value="ECO:0007669"/>
    <property type="project" value="TreeGrafter"/>
</dbReference>
<evidence type="ECO:0000256" key="3">
    <source>
        <dbReference type="ARBA" id="ARBA00022737"/>
    </source>
</evidence>
<dbReference type="FunFam" id="1.25.10.10:FF:000276">
    <property type="entry name" value="Regulatory-associated protein of mTOR isoform 1"/>
    <property type="match status" value="1"/>
</dbReference>
<dbReference type="InterPro" id="IPR000357">
    <property type="entry name" value="HEAT"/>
</dbReference>
<dbReference type="GO" id="GO:0016791">
    <property type="term" value="F:phosphatase activity"/>
    <property type="evidence" value="ECO:0007669"/>
    <property type="project" value="UniProtKB-ARBA"/>
</dbReference>
<dbReference type="SMART" id="SM01302">
    <property type="entry name" value="Raptor_N"/>
    <property type="match status" value="1"/>
</dbReference>
<evidence type="ECO:0000256" key="4">
    <source>
        <dbReference type="SAM" id="MobiDB-lite"/>
    </source>
</evidence>
<dbReference type="OMA" id="TEVCTND"/>
<evidence type="ECO:0000256" key="2">
    <source>
        <dbReference type="ARBA" id="ARBA00022574"/>
    </source>
</evidence>
<feature type="region of interest" description="Disordered" evidence="4">
    <location>
        <begin position="1336"/>
        <end position="1360"/>
    </location>
</feature>
<accession>A0A0L0CR32</accession>
<organism evidence="7 8">
    <name type="scientific">Lucilia cuprina</name>
    <name type="common">Green bottle fly</name>
    <name type="synonym">Australian sheep blowfly</name>
    <dbReference type="NCBI Taxonomy" id="7375"/>
    <lineage>
        <taxon>Eukaryota</taxon>
        <taxon>Metazoa</taxon>
        <taxon>Ecdysozoa</taxon>
        <taxon>Arthropoda</taxon>
        <taxon>Hexapoda</taxon>
        <taxon>Insecta</taxon>
        <taxon>Pterygota</taxon>
        <taxon>Neoptera</taxon>
        <taxon>Endopterygota</taxon>
        <taxon>Diptera</taxon>
        <taxon>Brachycera</taxon>
        <taxon>Muscomorpha</taxon>
        <taxon>Oestroidea</taxon>
        <taxon>Calliphoridae</taxon>
        <taxon>Luciliinae</taxon>
        <taxon>Lucilia</taxon>
    </lineage>
</organism>
<gene>
    <name evidence="7" type="ORF">FF38_10284</name>
</gene>
<feature type="chain" id="PRO_5005536463" description="Raptor N-terminal CASPase-like domain-containing protein" evidence="5">
    <location>
        <begin position="23"/>
        <end position="1889"/>
    </location>
</feature>
<dbReference type="GO" id="GO:0031931">
    <property type="term" value="C:TORC1 complex"/>
    <property type="evidence" value="ECO:0007669"/>
    <property type="project" value="InterPro"/>
</dbReference>
<name>A0A0L0CR32_LUCCU</name>
<dbReference type="GO" id="GO:0005737">
    <property type="term" value="C:cytoplasm"/>
    <property type="evidence" value="ECO:0007669"/>
    <property type="project" value="TreeGrafter"/>
</dbReference>
<evidence type="ECO:0000259" key="6">
    <source>
        <dbReference type="SMART" id="SM01302"/>
    </source>
</evidence>
<dbReference type="InterPro" id="IPR029033">
    <property type="entry name" value="His_PPase_superfam"/>
</dbReference>
<dbReference type="PANTHER" id="PTHR12848:SF16">
    <property type="entry name" value="REGULATORY-ASSOCIATED PROTEIN OF MTOR"/>
    <property type="match status" value="1"/>
</dbReference>
<dbReference type="CDD" id="cd07061">
    <property type="entry name" value="HP_HAP_like"/>
    <property type="match status" value="1"/>
</dbReference>
<dbReference type="SMART" id="SM00320">
    <property type="entry name" value="WD40"/>
    <property type="match status" value="5"/>
</dbReference>
<dbReference type="SUPFAM" id="SSF53254">
    <property type="entry name" value="Phosphoglycerate mutase-like"/>
    <property type="match status" value="2"/>
</dbReference>
<protein>
    <recommendedName>
        <fullName evidence="6">Raptor N-terminal CASPase-like domain-containing protein</fullName>
    </recommendedName>
</protein>
<feature type="signal peptide" evidence="5">
    <location>
        <begin position="1"/>
        <end position="22"/>
    </location>
</feature>
<comment type="similarity">
    <text evidence="1">Belongs to the WD repeat RAPTOR family.</text>
</comment>
<dbReference type="InterPro" id="IPR004083">
    <property type="entry name" value="Raptor"/>
</dbReference>
<dbReference type="InterPro" id="IPR000560">
    <property type="entry name" value="His_Pase_clade-2"/>
</dbReference>
<evidence type="ECO:0000256" key="1">
    <source>
        <dbReference type="ARBA" id="ARBA00009257"/>
    </source>
</evidence>
<proteinExistence type="inferred from homology"/>
<dbReference type="Gene3D" id="2.130.10.10">
    <property type="entry name" value="YVTN repeat-like/Quinoprotein amine dehydrogenase"/>
    <property type="match status" value="1"/>
</dbReference>
<keyword evidence="5" id="KW-0732">Signal</keyword>
<feature type="compositionally biased region" description="Gly residues" evidence="4">
    <location>
        <begin position="1182"/>
        <end position="1196"/>
    </location>
</feature>
<keyword evidence="3" id="KW-0677">Repeat</keyword>
<dbReference type="SUPFAM" id="SSF50978">
    <property type="entry name" value="WD40 repeat-like"/>
    <property type="match status" value="1"/>
</dbReference>
<evidence type="ECO:0000313" key="7">
    <source>
        <dbReference type="EMBL" id="KNC34662.1"/>
    </source>
</evidence>
<dbReference type="SUPFAM" id="SSF48371">
    <property type="entry name" value="ARM repeat"/>
    <property type="match status" value="1"/>
</dbReference>
<dbReference type="GO" id="GO:0038202">
    <property type="term" value="P:TORC1 signaling"/>
    <property type="evidence" value="ECO:0007669"/>
    <property type="project" value="TreeGrafter"/>
</dbReference>
<keyword evidence="2" id="KW-0853">WD repeat</keyword>
<reference evidence="7 8" key="1">
    <citation type="journal article" date="2015" name="Nat. Commun.">
        <title>Lucilia cuprina genome unlocks parasitic fly biology to underpin future interventions.</title>
        <authorList>
            <person name="Anstead C.A."/>
            <person name="Korhonen P.K."/>
            <person name="Young N.D."/>
            <person name="Hall R.S."/>
            <person name="Jex A.R."/>
            <person name="Murali S.C."/>
            <person name="Hughes D.S."/>
            <person name="Lee S.F."/>
            <person name="Perry T."/>
            <person name="Stroehlein A.J."/>
            <person name="Ansell B.R."/>
            <person name="Breugelmans B."/>
            <person name="Hofmann A."/>
            <person name="Qu J."/>
            <person name="Dugan S."/>
            <person name="Lee S.L."/>
            <person name="Chao H."/>
            <person name="Dinh H."/>
            <person name="Han Y."/>
            <person name="Doddapaneni H.V."/>
            <person name="Worley K.C."/>
            <person name="Muzny D.M."/>
            <person name="Ioannidis P."/>
            <person name="Waterhouse R.M."/>
            <person name="Zdobnov E.M."/>
            <person name="James P.J."/>
            <person name="Bagnall N.H."/>
            <person name="Kotze A.C."/>
            <person name="Gibbs R.A."/>
            <person name="Richards S."/>
            <person name="Batterham P."/>
            <person name="Gasser R.B."/>
        </authorList>
    </citation>
    <scope>NUCLEOTIDE SEQUENCE [LARGE SCALE GENOMIC DNA]</scope>
    <source>
        <strain evidence="7 8">LS</strain>
        <tissue evidence="7">Full body</tissue>
    </source>
</reference>
<dbReference type="InterPro" id="IPR001680">
    <property type="entry name" value="WD40_rpt"/>
</dbReference>
<evidence type="ECO:0000313" key="8">
    <source>
        <dbReference type="Proteomes" id="UP000037069"/>
    </source>
</evidence>
<dbReference type="Gene3D" id="1.25.10.10">
    <property type="entry name" value="Leucine-rich Repeat Variant"/>
    <property type="match status" value="1"/>
</dbReference>
<comment type="caution">
    <text evidence="7">The sequence shown here is derived from an EMBL/GenBank/DDBJ whole genome shotgun (WGS) entry which is preliminary data.</text>
</comment>
<evidence type="ECO:0000256" key="5">
    <source>
        <dbReference type="SAM" id="SignalP"/>
    </source>
</evidence>
<dbReference type="InterPro" id="IPR016024">
    <property type="entry name" value="ARM-type_fold"/>
</dbReference>
<dbReference type="Pfam" id="PF02985">
    <property type="entry name" value="HEAT"/>
    <property type="match status" value="1"/>
</dbReference>
<dbReference type="PRINTS" id="PR01547">
    <property type="entry name" value="YEAST176DUF"/>
</dbReference>
<feature type="compositionally biased region" description="Low complexity" evidence="4">
    <location>
        <begin position="1197"/>
        <end position="1207"/>
    </location>
</feature>
<feature type="region of interest" description="Disordered" evidence="4">
    <location>
        <begin position="1175"/>
        <end position="1209"/>
    </location>
</feature>
<dbReference type="GO" id="GO:0010506">
    <property type="term" value="P:regulation of autophagy"/>
    <property type="evidence" value="ECO:0007669"/>
    <property type="project" value="TreeGrafter"/>
</dbReference>